<dbReference type="Proteomes" id="UP001059859">
    <property type="component" value="Chromosome"/>
</dbReference>
<evidence type="ECO:0000256" key="1">
    <source>
        <dbReference type="ARBA" id="ARBA00022679"/>
    </source>
</evidence>
<dbReference type="EMBL" id="CP104275">
    <property type="protein sequence ID" value="UWX97060.1"/>
    <property type="molecule type" value="Genomic_DNA"/>
</dbReference>
<dbReference type="PROSITE" id="PS51186">
    <property type="entry name" value="GNAT"/>
    <property type="match status" value="1"/>
</dbReference>
<evidence type="ECO:0000313" key="5">
    <source>
        <dbReference type="Proteomes" id="UP001059859"/>
    </source>
</evidence>
<evidence type="ECO:0000256" key="2">
    <source>
        <dbReference type="ARBA" id="ARBA00023315"/>
    </source>
</evidence>
<name>A0ABY5YPQ6_9MICC</name>
<protein>
    <submittedName>
        <fullName evidence="4">GNAT family N-acetyltransferase</fullName>
    </submittedName>
</protein>
<dbReference type="CDD" id="cd04301">
    <property type="entry name" value="NAT_SF"/>
    <property type="match status" value="1"/>
</dbReference>
<dbReference type="InterPro" id="IPR016181">
    <property type="entry name" value="Acyl_CoA_acyltransferase"/>
</dbReference>
<reference evidence="4" key="1">
    <citation type="submission" date="2022-09" db="EMBL/GenBank/DDBJ databases">
        <title>Novel species in genus Arthrobacter.</title>
        <authorList>
            <person name="Liu Y."/>
        </authorList>
    </citation>
    <scope>NUCLEOTIDE SEQUENCE</scope>
    <source>
        <strain evidence="4">Zg-Y815</strain>
    </source>
</reference>
<evidence type="ECO:0000259" key="3">
    <source>
        <dbReference type="PROSITE" id="PS51186"/>
    </source>
</evidence>
<dbReference type="RefSeq" id="WP_260652321.1">
    <property type="nucleotide sequence ID" value="NZ_CP104275.1"/>
</dbReference>
<keyword evidence="1" id="KW-0808">Transferase</keyword>
<keyword evidence="2" id="KW-0012">Acyltransferase</keyword>
<accession>A0ABY5YPQ6</accession>
<dbReference type="InterPro" id="IPR000182">
    <property type="entry name" value="GNAT_dom"/>
</dbReference>
<evidence type="ECO:0000313" key="4">
    <source>
        <dbReference type="EMBL" id="UWX97060.1"/>
    </source>
</evidence>
<keyword evidence="5" id="KW-1185">Reference proteome</keyword>
<dbReference type="Gene3D" id="3.40.630.30">
    <property type="match status" value="1"/>
</dbReference>
<dbReference type="PANTHER" id="PTHR43877">
    <property type="entry name" value="AMINOALKYLPHOSPHONATE N-ACETYLTRANSFERASE-RELATED-RELATED"/>
    <property type="match status" value="1"/>
</dbReference>
<organism evidence="4 5">
    <name type="scientific">Arthrobacter zhaoxinii</name>
    <dbReference type="NCBI Taxonomy" id="2964616"/>
    <lineage>
        <taxon>Bacteria</taxon>
        <taxon>Bacillati</taxon>
        <taxon>Actinomycetota</taxon>
        <taxon>Actinomycetes</taxon>
        <taxon>Micrococcales</taxon>
        <taxon>Micrococcaceae</taxon>
        <taxon>Arthrobacter</taxon>
    </lineage>
</organism>
<dbReference type="SUPFAM" id="SSF55729">
    <property type="entry name" value="Acyl-CoA N-acyltransferases (Nat)"/>
    <property type="match status" value="1"/>
</dbReference>
<feature type="domain" description="N-acetyltransferase" evidence="3">
    <location>
        <begin position="1"/>
        <end position="160"/>
    </location>
</feature>
<sequence>MYLRAAADSDFPFLVDILLHAFNWSGEPTFTKDQLLNTPAVSHYVAGWKREQDFGTVAETDDGRPIGAVWARLLSQADPGYGFVSDAIPELTMGVLPGHRGSGAGTALMTAVVEQAQGLGIDALSLSVEDANPARRLYERAGFRKVDRSGDSDTMLLRLP</sequence>
<proteinExistence type="predicted"/>
<dbReference type="InterPro" id="IPR050832">
    <property type="entry name" value="Bact_Acetyltransf"/>
</dbReference>
<dbReference type="Pfam" id="PF00583">
    <property type="entry name" value="Acetyltransf_1"/>
    <property type="match status" value="1"/>
</dbReference>
<gene>
    <name evidence="4" type="ORF">N2K95_15770</name>
</gene>